<dbReference type="GO" id="GO:0006310">
    <property type="term" value="P:DNA recombination"/>
    <property type="evidence" value="ECO:0007669"/>
    <property type="project" value="UniProtKB-KW"/>
</dbReference>
<keyword evidence="4" id="KW-0233">DNA recombination</keyword>
<dbReference type="InterPro" id="IPR049428">
    <property type="entry name" value="RecA-like_N"/>
</dbReference>
<dbReference type="GO" id="GO:0008094">
    <property type="term" value="F:ATP-dependent activity, acting on DNA"/>
    <property type="evidence" value="ECO:0007669"/>
    <property type="project" value="InterPro"/>
</dbReference>
<name>A0A0F9EF16_9ZZZZ</name>
<comment type="caution">
    <text evidence="6">The sequence shown here is derived from an EMBL/GenBank/DDBJ whole genome shotgun (WGS) entry which is preliminary data.</text>
</comment>
<sequence>VQHNILMVCSNQVRQNINAGPFEQKYYSPGGEAIGFYSSVRLRTSLRERIKKERTIRGQKHSAVTGVRIDVQVFKNSIWAPYHTAPVHIRFDYGIDDVAANLQYIKTNTKNTKYGVGDMDLYASLDKSAGAVEEDKLEGKLREEVIVLWNEIEDAFSTDRKKRRI</sequence>
<feature type="domain" description="RecA family profile 2" evidence="5">
    <location>
        <begin position="19"/>
        <end position="100"/>
    </location>
</feature>
<dbReference type="GO" id="GO:0003697">
    <property type="term" value="F:single-stranded DNA binding"/>
    <property type="evidence" value="ECO:0007669"/>
    <property type="project" value="InterPro"/>
</dbReference>
<comment type="similarity">
    <text evidence="1">Belongs to the RecA family.</text>
</comment>
<evidence type="ECO:0000313" key="6">
    <source>
        <dbReference type="EMBL" id="KKL22593.1"/>
    </source>
</evidence>
<dbReference type="InterPro" id="IPR013765">
    <property type="entry name" value="DNA_recomb/repair_RecA"/>
</dbReference>
<reference evidence="6" key="1">
    <citation type="journal article" date="2015" name="Nature">
        <title>Complex archaea that bridge the gap between prokaryotes and eukaryotes.</title>
        <authorList>
            <person name="Spang A."/>
            <person name="Saw J.H."/>
            <person name="Jorgensen S.L."/>
            <person name="Zaremba-Niedzwiedzka K."/>
            <person name="Martijn J."/>
            <person name="Lind A.E."/>
            <person name="van Eijk R."/>
            <person name="Schleper C."/>
            <person name="Guy L."/>
            <person name="Ettema T.J."/>
        </authorList>
    </citation>
    <scope>NUCLEOTIDE SEQUENCE</scope>
</reference>
<proteinExistence type="inferred from homology"/>
<evidence type="ECO:0000256" key="1">
    <source>
        <dbReference type="ARBA" id="ARBA00009391"/>
    </source>
</evidence>
<evidence type="ECO:0000256" key="3">
    <source>
        <dbReference type="ARBA" id="ARBA00022840"/>
    </source>
</evidence>
<protein>
    <recommendedName>
        <fullName evidence="5">RecA family profile 2 domain-containing protein</fullName>
    </recommendedName>
</protein>
<evidence type="ECO:0000256" key="2">
    <source>
        <dbReference type="ARBA" id="ARBA00022741"/>
    </source>
</evidence>
<dbReference type="GO" id="GO:0005524">
    <property type="term" value="F:ATP binding"/>
    <property type="evidence" value="ECO:0007669"/>
    <property type="project" value="UniProtKB-KW"/>
</dbReference>
<dbReference type="Gene3D" id="3.40.50.300">
    <property type="entry name" value="P-loop containing nucleotide triphosphate hydrolases"/>
    <property type="match status" value="1"/>
</dbReference>
<dbReference type="PANTHER" id="PTHR45900">
    <property type="entry name" value="RECA"/>
    <property type="match status" value="1"/>
</dbReference>
<dbReference type="PROSITE" id="PS50163">
    <property type="entry name" value="RECA_3"/>
    <property type="match status" value="1"/>
</dbReference>
<evidence type="ECO:0000256" key="4">
    <source>
        <dbReference type="ARBA" id="ARBA00023172"/>
    </source>
</evidence>
<dbReference type="Pfam" id="PF00154">
    <property type="entry name" value="RecA_N"/>
    <property type="match status" value="1"/>
</dbReference>
<dbReference type="AlphaFoldDB" id="A0A0F9EF16"/>
<dbReference type="GO" id="GO:0006281">
    <property type="term" value="P:DNA repair"/>
    <property type="evidence" value="ECO:0007669"/>
    <property type="project" value="InterPro"/>
</dbReference>
<gene>
    <name evidence="6" type="ORF">LCGC14_2433850</name>
</gene>
<dbReference type="PRINTS" id="PR00142">
    <property type="entry name" value="RECA"/>
</dbReference>
<keyword evidence="3" id="KW-0067">ATP-binding</keyword>
<dbReference type="InterPro" id="IPR020587">
    <property type="entry name" value="RecA_monomer-monomer_interface"/>
</dbReference>
<dbReference type="PANTHER" id="PTHR45900:SF6">
    <property type="entry name" value="DNA REPAIR PROTEIN RECA HOMOLOG 3, MITOCHONDRIAL-RELATED"/>
    <property type="match status" value="1"/>
</dbReference>
<accession>A0A0F9EF16</accession>
<evidence type="ECO:0000259" key="5">
    <source>
        <dbReference type="PROSITE" id="PS50163"/>
    </source>
</evidence>
<keyword evidence="2" id="KW-0547">Nucleotide-binding</keyword>
<feature type="non-terminal residue" evidence="6">
    <location>
        <position position="1"/>
    </location>
</feature>
<organism evidence="6">
    <name type="scientific">marine sediment metagenome</name>
    <dbReference type="NCBI Taxonomy" id="412755"/>
    <lineage>
        <taxon>unclassified sequences</taxon>
        <taxon>metagenomes</taxon>
        <taxon>ecological metagenomes</taxon>
    </lineage>
</organism>
<dbReference type="InterPro" id="IPR027417">
    <property type="entry name" value="P-loop_NTPase"/>
</dbReference>
<dbReference type="EMBL" id="LAZR01037291">
    <property type="protein sequence ID" value="KKL22593.1"/>
    <property type="molecule type" value="Genomic_DNA"/>
</dbReference>